<evidence type="ECO:0000313" key="1">
    <source>
        <dbReference type="EMBL" id="OYN92466.1"/>
    </source>
</evidence>
<gene>
    <name evidence="1" type="ORF">CGZ91_02965</name>
</gene>
<dbReference type="EMBL" id="NMVJ01000001">
    <property type="protein sequence ID" value="OYN92466.1"/>
    <property type="molecule type" value="Genomic_DNA"/>
</dbReference>
<dbReference type="RefSeq" id="WP_094452432.1">
    <property type="nucleotide sequence ID" value="NZ_NMVJ01000001.1"/>
</dbReference>
<comment type="caution">
    <text evidence="1">The sequence shown here is derived from an EMBL/GenBank/DDBJ whole genome shotgun (WGS) entry which is preliminary data.</text>
</comment>
<protein>
    <submittedName>
        <fullName evidence="1">Uncharacterized protein</fullName>
    </submittedName>
</protein>
<dbReference type="OrthoDB" id="5148829at2"/>
<name>A0A255ELT7_9ACTN</name>
<accession>A0A255ELT7</accession>
<dbReference type="Proteomes" id="UP000216300">
    <property type="component" value="Unassembled WGS sequence"/>
</dbReference>
<reference evidence="1 2" key="1">
    <citation type="submission" date="2017-07" db="EMBL/GenBank/DDBJ databases">
        <title>Draft whole genome sequences of clinical Proprionibacteriaceae strains.</title>
        <authorList>
            <person name="Bernier A.-M."/>
            <person name="Bernard K."/>
            <person name="Domingo M.-C."/>
        </authorList>
    </citation>
    <scope>NUCLEOTIDE SEQUENCE [LARGE SCALE GENOMIC DNA]</scope>
    <source>
        <strain evidence="1 2">NML 150081</strain>
    </source>
</reference>
<sequence length="215" mass="24333">MTELRTLDHTVAGHSIRASIAPAYAAQLTDLLANLAEQPQLVFEGATVQFGWGPIFLESLEEGSDALMMRIPDYAGEATHERTDDLTAAFATEVAQRDAADLGGLRLQEVLFWQDILLVRGWQDFSGHRLRRMISDVDRWSGWLVTSADHDYDLHFEESEIEHEAAWRVAQLRPELAQVWQFPAGVGVEIRDGQIDHILDLDDDEREVFYNRGDS</sequence>
<proteinExistence type="predicted"/>
<organism evidence="1 2">
    <name type="scientific">Parenemella sanctibonifatiensis</name>
    <dbReference type="NCBI Taxonomy" id="2016505"/>
    <lineage>
        <taxon>Bacteria</taxon>
        <taxon>Bacillati</taxon>
        <taxon>Actinomycetota</taxon>
        <taxon>Actinomycetes</taxon>
        <taxon>Propionibacteriales</taxon>
        <taxon>Propionibacteriaceae</taxon>
        <taxon>Parenemella</taxon>
    </lineage>
</organism>
<keyword evidence="2" id="KW-1185">Reference proteome</keyword>
<evidence type="ECO:0000313" key="2">
    <source>
        <dbReference type="Proteomes" id="UP000216300"/>
    </source>
</evidence>
<dbReference type="AlphaFoldDB" id="A0A255ELT7"/>